<keyword evidence="3" id="KW-1185">Reference proteome</keyword>
<organism evidence="2 3">
    <name type="scientific">Conoideocrella luteorostrata</name>
    <dbReference type="NCBI Taxonomy" id="1105319"/>
    <lineage>
        <taxon>Eukaryota</taxon>
        <taxon>Fungi</taxon>
        <taxon>Dikarya</taxon>
        <taxon>Ascomycota</taxon>
        <taxon>Pezizomycotina</taxon>
        <taxon>Sordariomycetes</taxon>
        <taxon>Hypocreomycetidae</taxon>
        <taxon>Hypocreales</taxon>
        <taxon>Clavicipitaceae</taxon>
        <taxon>Conoideocrella</taxon>
    </lineage>
</organism>
<dbReference type="EMBL" id="JASWJB010000765">
    <property type="protein sequence ID" value="KAK2589382.1"/>
    <property type="molecule type" value="Genomic_DNA"/>
</dbReference>
<dbReference type="Proteomes" id="UP001251528">
    <property type="component" value="Unassembled WGS sequence"/>
</dbReference>
<evidence type="ECO:0000313" key="2">
    <source>
        <dbReference type="EMBL" id="KAK2589382.1"/>
    </source>
</evidence>
<evidence type="ECO:0000313" key="3">
    <source>
        <dbReference type="Proteomes" id="UP001251528"/>
    </source>
</evidence>
<evidence type="ECO:0000256" key="1">
    <source>
        <dbReference type="SAM" id="MobiDB-lite"/>
    </source>
</evidence>
<protein>
    <submittedName>
        <fullName evidence="2">Uncharacterized protein</fullName>
    </submittedName>
</protein>
<feature type="region of interest" description="Disordered" evidence="1">
    <location>
        <begin position="160"/>
        <end position="194"/>
    </location>
</feature>
<proteinExistence type="predicted"/>
<gene>
    <name evidence="2" type="ORF">QQS21_012942</name>
</gene>
<feature type="compositionally biased region" description="Low complexity" evidence="1">
    <location>
        <begin position="168"/>
        <end position="178"/>
    </location>
</feature>
<accession>A0AAJ0CBD9</accession>
<reference evidence="2" key="1">
    <citation type="submission" date="2023-06" db="EMBL/GenBank/DDBJ databases">
        <title>Conoideocrella luteorostrata (Hypocreales: Clavicipitaceae), a potential biocontrol fungus for elongate hemlock scale in United States Christmas tree production areas.</title>
        <authorList>
            <person name="Barrett H."/>
            <person name="Lovett B."/>
            <person name="Macias A.M."/>
            <person name="Stajich J.E."/>
            <person name="Kasson M.T."/>
        </authorList>
    </citation>
    <scope>NUCLEOTIDE SEQUENCE</scope>
    <source>
        <strain evidence="2">ARSEF 14590</strain>
    </source>
</reference>
<name>A0AAJ0CBD9_9HYPO</name>
<dbReference type="AlphaFoldDB" id="A0AAJ0CBD9"/>
<sequence length="277" mass="29870">MATKTWFLPPDFNLLPDGELALGTIIKHPTRATLSLASLGDHPDINLPPVKSLVESDHKHSADDDLELQANFFAQVVRFFTASGRLERSRSQKRNLSPGDLEVRSYSGKFSNASLKSITEIDEVKTYRNGSGWRGKNYVYIITGLLVTKDSFVVSNEAQSSTSGSLEASGDASSSGVSAKGGAGASGKAGNDVSHSHGTAPGVIYAYRLHVIRPKGETELFSSKDAFFSGGDFGDEEQEEMEFAAASPIVVKQDLAERSQFTEHKVGEDVVFVDFTS</sequence>
<comment type="caution">
    <text evidence="2">The sequence shown here is derived from an EMBL/GenBank/DDBJ whole genome shotgun (WGS) entry which is preliminary data.</text>
</comment>